<keyword evidence="6" id="KW-1185">Reference proteome</keyword>
<comment type="caution">
    <text evidence="5">The sequence shown here is derived from an EMBL/GenBank/DDBJ whole genome shotgun (WGS) entry which is preliminary data.</text>
</comment>
<dbReference type="PRINTS" id="PR01713">
    <property type="entry name" value="NUCEPIMERASE"/>
</dbReference>
<dbReference type="Pfam" id="PF01370">
    <property type="entry name" value="Epimerase"/>
    <property type="match status" value="1"/>
</dbReference>
<protein>
    <submittedName>
        <fullName evidence="5">UDP-glucose 4-epimerase</fullName>
    </submittedName>
</protein>
<evidence type="ECO:0000256" key="3">
    <source>
        <dbReference type="SAM" id="MobiDB-lite"/>
    </source>
</evidence>
<feature type="compositionally biased region" description="Low complexity" evidence="3">
    <location>
        <begin position="52"/>
        <end position="67"/>
    </location>
</feature>
<dbReference type="SUPFAM" id="SSF51735">
    <property type="entry name" value="NAD(P)-binding Rossmann-fold domains"/>
    <property type="match status" value="1"/>
</dbReference>
<sequence length="804" mass="83551">MMDETQPLVAAPKRRRWLAWGGGCAALGVVAVAGSSGQNAATPALAKTDGNDASAASPDASAASPDASAASPKMCVVHAAYGDEYTTMSEEYTLPLKRAYAARHGYDVVVRLGSSLEDMSRGCGDYATVSGRDGLDYTMAVTKYCALKAAQDEGCEYALWTDADAVFVDTATPLEAFLERAGGAPLVFSLPTYAGDVCADAVPADHSCPADPEVLAQCLNLGAFLVDLRAGSRGAALVERVLASTGSTIASDAAFMATAAAGYNCAPLALDAVPDDWEVSDQCAVTYALHADAFDAARDAACFGASRWSADADADRAACKDASADVPADLQQVNSNLGAACPFVVNCIRGSDPDADKFAFLDDLFDVYGLEKAAPDKAAPDAAKFDAAKVDAASFWAASTTSPTAKLAASNFVASGGAAAAAAVPSVYLAGDGWSTDSDESLADTRVLVTGAAGFIGSHVVEALVDPAAFGAAWPGTRPEDVVAIDDFNMYYSAALKRARAANVLAATGVEVQAVDVCDRGALDRLFEARAFTHVVHLAGQPGVRFRDTSPGSYAANNVDCFVALFEAAAAAPLKPYVVYASSSSVYGSNAKVPFAETDAVEQPSSLYGATKKADELVAYAYHTSAGLRSTGLRFFTVYGPWGRPDMSAYIFARSIDVGEPLTIYNGGAMARDFTYVDDTVRGVLAALKYRAPPNLDARYVDDACHGEPLPDVFNLGREDPVWLRDYVAAIEASLGKAAMIVDGGASPSDVPVTYADASKAKALLGWEAAVGIEDGLARFVAWYAAEGRAHDEFYTAGAWHGSA</sequence>
<feature type="domain" description="NAD-dependent epimerase/dehydratase" evidence="4">
    <location>
        <begin position="447"/>
        <end position="690"/>
    </location>
</feature>
<evidence type="ECO:0000313" key="5">
    <source>
        <dbReference type="EMBL" id="KAK7254365.1"/>
    </source>
</evidence>
<dbReference type="PANTHER" id="PTHR43574">
    <property type="entry name" value="EPIMERASE-RELATED"/>
    <property type="match status" value="1"/>
</dbReference>
<accession>A0ABR1GEN0</accession>
<keyword evidence="2" id="KW-0520">NAD</keyword>
<gene>
    <name evidence="5" type="ORF">SO694_0000954</name>
</gene>
<evidence type="ECO:0000259" key="4">
    <source>
        <dbReference type="Pfam" id="PF01370"/>
    </source>
</evidence>
<dbReference type="Proteomes" id="UP001363151">
    <property type="component" value="Unassembled WGS sequence"/>
</dbReference>
<dbReference type="EMBL" id="JBBJCI010000031">
    <property type="protein sequence ID" value="KAK7254365.1"/>
    <property type="molecule type" value="Genomic_DNA"/>
</dbReference>
<name>A0ABR1GEN0_AURAN</name>
<evidence type="ECO:0000256" key="2">
    <source>
        <dbReference type="ARBA" id="ARBA00023027"/>
    </source>
</evidence>
<comment type="similarity">
    <text evidence="1">Belongs to the NAD(P)-dependent epimerase/dehydratase family.</text>
</comment>
<proteinExistence type="inferred from homology"/>
<evidence type="ECO:0000256" key="1">
    <source>
        <dbReference type="ARBA" id="ARBA00007637"/>
    </source>
</evidence>
<feature type="region of interest" description="Disordered" evidence="3">
    <location>
        <begin position="40"/>
        <end position="67"/>
    </location>
</feature>
<reference evidence="5 6" key="1">
    <citation type="submission" date="2024-03" db="EMBL/GenBank/DDBJ databases">
        <title>Aureococcus anophagefferens CCMP1851 and Kratosvirus quantuckense: Draft genome of a second virus-susceptible host strain in the model system.</title>
        <authorList>
            <person name="Chase E."/>
            <person name="Truchon A.R."/>
            <person name="Schepens W."/>
            <person name="Wilhelm S.W."/>
        </authorList>
    </citation>
    <scope>NUCLEOTIDE SEQUENCE [LARGE SCALE GENOMIC DNA]</scope>
    <source>
        <strain evidence="5 6">CCMP1851</strain>
    </source>
</reference>
<dbReference type="InterPro" id="IPR001509">
    <property type="entry name" value="Epimerase_deHydtase"/>
</dbReference>
<dbReference type="InterPro" id="IPR036291">
    <property type="entry name" value="NAD(P)-bd_dom_sf"/>
</dbReference>
<evidence type="ECO:0000313" key="6">
    <source>
        <dbReference type="Proteomes" id="UP001363151"/>
    </source>
</evidence>
<dbReference type="Gene3D" id="3.40.50.720">
    <property type="entry name" value="NAD(P)-binding Rossmann-like Domain"/>
    <property type="match status" value="1"/>
</dbReference>
<dbReference type="Gene3D" id="3.90.550.10">
    <property type="entry name" value="Spore Coat Polysaccharide Biosynthesis Protein SpsA, Chain A"/>
    <property type="match status" value="1"/>
</dbReference>
<organism evidence="5 6">
    <name type="scientific">Aureococcus anophagefferens</name>
    <name type="common">Harmful bloom alga</name>
    <dbReference type="NCBI Taxonomy" id="44056"/>
    <lineage>
        <taxon>Eukaryota</taxon>
        <taxon>Sar</taxon>
        <taxon>Stramenopiles</taxon>
        <taxon>Ochrophyta</taxon>
        <taxon>Pelagophyceae</taxon>
        <taxon>Pelagomonadales</taxon>
        <taxon>Pelagomonadaceae</taxon>
        <taxon>Aureococcus</taxon>
    </lineage>
</organism>
<dbReference type="InterPro" id="IPR029044">
    <property type="entry name" value="Nucleotide-diphossugar_trans"/>
</dbReference>